<dbReference type="PANTHER" id="PTHR41786">
    <property type="entry name" value="MOTILITY ACCESSORY FACTOR MAF"/>
    <property type="match status" value="1"/>
</dbReference>
<dbReference type="Pfam" id="PF01973">
    <property type="entry name" value="MptE-like"/>
    <property type="match status" value="1"/>
</dbReference>
<evidence type="ECO:0000313" key="4">
    <source>
        <dbReference type="Proteomes" id="UP000199068"/>
    </source>
</evidence>
<dbReference type="InterPro" id="IPR002826">
    <property type="entry name" value="MptE-like"/>
</dbReference>
<dbReference type="Proteomes" id="UP000199068">
    <property type="component" value="Unassembled WGS sequence"/>
</dbReference>
<organism evidence="3 4">
    <name type="scientific">Romboutsia lituseburensis DSM 797</name>
    <dbReference type="NCBI Taxonomy" id="1121325"/>
    <lineage>
        <taxon>Bacteria</taxon>
        <taxon>Bacillati</taxon>
        <taxon>Bacillota</taxon>
        <taxon>Clostridia</taxon>
        <taxon>Peptostreptococcales</taxon>
        <taxon>Peptostreptococcaceae</taxon>
        <taxon>Romboutsia</taxon>
    </lineage>
</organism>
<dbReference type="EMBL" id="FNGW01000002">
    <property type="protein sequence ID" value="SDL49437.1"/>
    <property type="molecule type" value="Genomic_DNA"/>
</dbReference>
<accession>A0A1G9KIW1</accession>
<proteinExistence type="predicted"/>
<evidence type="ECO:0000256" key="1">
    <source>
        <dbReference type="SAM" id="Coils"/>
    </source>
</evidence>
<reference evidence="3 4" key="1">
    <citation type="submission" date="2016-10" db="EMBL/GenBank/DDBJ databases">
        <authorList>
            <person name="de Groot N.N."/>
        </authorList>
    </citation>
    <scope>NUCLEOTIDE SEQUENCE [LARGE SCALE GENOMIC DNA]</scope>
    <source>
        <strain evidence="3 4">DSM 797</strain>
    </source>
</reference>
<dbReference type="STRING" id="1121325.SAMN04515677_102157"/>
<feature type="domain" description="6-hydroxymethylpterin diphosphokinase MptE-like" evidence="2">
    <location>
        <begin position="191"/>
        <end position="360"/>
    </location>
</feature>
<dbReference type="AlphaFoldDB" id="A0A1G9KIW1"/>
<gene>
    <name evidence="3" type="ORF">SAMN04515677_102157</name>
</gene>
<name>A0A1G9KIW1_9FIRM</name>
<dbReference type="PANTHER" id="PTHR41786:SF1">
    <property type="entry name" value="6-HYDROXYMETHYLPTERIN DIPHOSPHOKINASE MPTE-LIKE DOMAIN-CONTAINING PROTEIN"/>
    <property type="match status" value="1"/>
</dbReference>
<evidence type="ECO:0000313" key="3">
    <source>
        <dbReference type="EMBL" id="SDL49437.1"/>
    </source>
</evidence>
<keyword evidence="1" id="KW-0175">Coiled coil</keyword>
<keyword evidence="4" id="KW-1185">Reference proteome</keyword>
<sequence>MRLASWLISDFIDIIFLGGIMSKLKKIKSEDGYYLYELQKNDKIYCLGDKRNYKQNIDDLIDKLGGLLFDSIVFIFGLDTAEYIEKLKDNICSYNKVIIIEPNKDIYDIYDETVARDNISLVLYEEEVIEGVLNFLINYKNFNRLHVHCFGNYDKAYKQEYEKFIELLDERYYVAFSSLSLDNVFKDLFFENMLSNLYQINSSSPLNSYIDCNKNIPAIIVSAGPSLDKNIETMLKHKQNLDKFFIIAGNRTLKTLIKNDIIPNLVVSIDPAIVNYEMMKGFMDVDTPLAFYEYSNKKLMKEYKGDKIYISQLFSKTIEDFSNLTGTYSGGSVAHTCIDIAKIMGCNPIILVGQDCAYTYGNHHSKNATFDEDSKVPCPNFITVEDVYGNNIKTTKTLDFFRQKIEEYIRLIQDENEELEFINSSYGAKIEGARHQDLDELLISNRYEKRVYKLKADKNISLNADEIINQIYNHIDTFINKSDECIKICSELLEKQIKESLVEMDENDENLQKFLYVMQVVDEFEFNPNSYYIGSYLTKFLFDVRQKYFEMESKDYKKLTSDINYQSMTFINYFKELKNMLNEIKTVLLNASK</sequence>
<protein>
    <submittedName>
        <fullName evidence="3">Uncharacterized conserved protein</fullName>
    </submittedName>
</protein>
<evidence type="ECO:0000259" key="2">
    <source>
        <dbReference type="Pfam" id="PF01973"/>
    </source>
</evidence>
<feature type="coiled-coil region" evidence="1">
    <location>
        <begin position="398"/>
        <end position="425"/>
    </location>
</feature>